<comment type="caution">
    <text evidence="5">The sequence shown here is derived from an EMBL/GenBank/DDBJ whole genome shotgun (WGS) entry which is preliminary data.</text>
</comment>
<organism evidence="5 6">
    <name type="scientific">Alteromonas salexigens</name>
    <dbReference type="NCBI Taxonomy" id="2982530"/>
    <lineage>
        <taxon>Bacteria</taxon>
        <taxon>Pseudomonadati</taxon>
        <taxon>Pseudomonadota</taxon>
        <taxon>Gammaproteobacteria</taxon>
        <taxon>Alteromonadales</taxon>
        <taxon>Alteromonadaceae</taxon>
        <taxon>Alteromonas/Salinimonas group</taxon>
        <taxon>Alteromonas</taxon>
    </lineage>
</organism>
<proteinExistence type="inferred from homology"/>
<dbReference type="PANTHER" id="PTHR30632">
    <property type="entry name" value="MOLYBDATE-BINDING PERIPLASMIC PROTEIN"/>
    <property type="match status" value="1"/>
</dbReference>
<dbReference type="EMBL" id="JAOTJC010000013">
    <property type="protein sequence ID" value="MCU7555816.1"/>
    <property type="molecule type" value="Genomic_DNA"/>
</dbReference>
<dbReference type="RefSeq" id="WP_262995860.1">
    <property type="nucleotide sequence ID" value="NZ_JAOTJC010000013.1"/>
</dbReference>
<dbReference type="InterPro" id="IPR050682">
    <property type="entry name" value="ModA/WtpA"/>
</dbReference>
<dbReference type="NCBIfam" id="TIGR01256">
    <property type="entry name" value="modA"/>
    <property type="match status" value="1"/>
</dbReference>
<dbReference type="CDD" id="cd13539">
    <property type="entry name" value="PBP2_AvModA"/>
    <property type="match status" value="1"/>
</dbReference>
<evidence type="ECO:0000313" key="5">
    <source>
        <dbReference type="EMBL" id="MCU7555816.1"/>
    </source>
</evidence>
<comment type="similarity">
    <text evidence="1">Belongs to the bacterial solute-binding protein ModA family.</text>
</comment>
<evidence type="ECO:0000256" key="1">
    <source>
        <dbReference type="ARBA" id="ARBA00009175"/>
    </source>
</evidence>
<accession>A0ABT2VR90</accession>
<keyword evidence="3 4" id="KW-0732">Signal</keyword>
<dbReference type="PANTHER" id="PTHR30632:SF14">
    <property type="entry name" value="TUNGSTATE_MOLYBDATE_CHROMATE-BINDING PROTEIN MODA"/>
    <property type="match status" value="1"/>
</dbReference>
<name>A0ABT2VR90_9ALTE</name>
<feature type="signal peptide" evidence="4">
    <location>
        <begin position="1"/>
        <end position="21"/>
    </location>
</feature>
<reference evidence="6" key="1">
    <citation type="submission" date="2023-07" db="EMBL/GenBank/DDBJ databases">
        <title>Study on multiphase classification of strain Alteromonas salexigens isolated from the Yellow Sea.</title>
        <authorList>
            <person name="Sun L."/>
        </authorList>
    </citation>
    <scope>NUCLEOTIDE SEQUENCE [LARGE SCALE GENOMIC DNA]</scope>
    <source>
        <strain evidence="6">ASW11-19</strain>
    </source>
</reference>
<dbReference type="InterPro" id="IPR044084">
    <property type="entry name" value="AvModA-like_subst-bd"/>
</dbReference>
<evidence type="ECO:0000313" key="6">
    <source>
        <dbReference type="Proteomes" id="UP001209257"/>
    </source>
</evidence>
<gene>
    <name evidence="5" type="primary">modA</name>
    <name evidence="5" type="ORF">OCL06_14595</name>
</gene>
<dbReference type="Pfam" id="PF13531">
    <property type="entry name" value="SBP_bac_11"/>
    <property type="match status" value="1"/>
</dbReference>
<evidence type="ECO:0000256" key="3">
    <source>
        <dbReference type="ARBA" id="ARBA00022729"/>
    </source>
</evidence>
<dbReference type="Proteomes" id="UP001209257">
    <property type="component" value="Unassembled WGS sequence"/>
</dbReference>
<evidence type="ECO:0000256" key="2">
    <source>
        <dbReference type="ARBA" id="ARBA00022723"/>
    </source>
</evidence>
<dbReference type="InterPro" id="IPR005950">
    <property type="entry name" value="ModA"/>
</dbReference>
<keyword evidence="6" id="KW-1185">Reference proteome</keyword>
<keyword evidence="2" id="KW-0479">Metal-binding</keyword>
<evidence type="ECO:0000256" key="4">
    <source>
        <dbReference type="SAM" id="SignalP"/>
    </source>
</evidence>
<dbReference type="SUPFAM" id="SSF53850">
    <property type="entry name" value="Periplasmic binding protein-like II"/>
    <property type="match status" value="1"/>
</dbReference>
<feature type="chain" id="PRO_5046781623" evidence="4">
    <location>
        <begin position="22"/>
        <end position="252"/>
    </location>
</feature>
<dbReference type="PIRSF" id="PIRSF004846">
    <property type="entry name" value="ModA"/>
    <property type="match status" value="1"/>
</dbReference>
<sequence>MNSRRIVCFVISMLMSTVGHAQTLRLGVAANFAEPLKEISKRYQQQTGITTTLTVGASGTLYAQIQHGAQLDVFLSADSERPQALVESGRVGSDDVMTYAIGRLAYLDRDVRAPGIHDLQTYALAPGTRLAIANPRLAPYGRAAKEALHTLTLWPNLATRLVTGKNVQQAYQFYATGNVDRALVAYSQVYHLKKHVHLIDASLHQPIQQQLAITAPQDNRAAARQFVAFLLSDETQQWLAQRGYQPVGDEYQ</sequence>
<protein>
    <submittedName>
        <fullName evidence="5">Molybdate ABC transporter substrate-binding protein</fullName>
    </submittedName>
</protein>
<dbReference type="Gene3D" id="3.40.190.10">
    <property type="entry name" value="Periplasmic binding protein-like II"/>
    <property type="match status" value="2"/>
</dbReference>